<dbReference type="InterPro" id="IPR050155">
    <property type="entry name" value="HAD-like_hydrolase_sf"/>
</dbReference>
<dbReference type="InterPro" id="IPR023198">
    <property type="entry name" value="PGP-like_dom2"/>
</dbReference>
<dbReference type="RefSeq" id="WP_111394509.1">
    <property type="nucleotide sequence ID" value="NZ_QKTX01000016.1"/>
</dbReference>
<comment type="caution">
    <text evidence="1">The sequence shown here is derived from an EMBL/GenBank/DDBJ whole genome shotgun (WGS) entry which is preliminary data.</text>
</comment>
<dbReference type="SUPFAM" id="SSF56784">
    <property type="entry name" value="HAD-like"/>
    <property type="match status" value="1"/>
</dbReference>
<dbReference type="AlphaFoldDB" id="A0A326RM47"/>
<dbReference type="GO" id="GO:0008967">
    <property type="term" value="F:phosphoglycolate phosphatase activity"/>
    <property type="evidence" value="ECO:0007669"/>
    <property type="project" value="TreeGrafter"/>
</dbReference>
<dbReference type="PANTHER" id="PTHR43434">
    <property type="entry name" value="PHOSPHOGLYCOLATE PHOSPHATASE"/>
    <property type="match status" value="1"/>
</dbReference>
<name>A0A326RM47_9BACT</name>
<dbReference type="Gene3D" id="1.10.150.240">
    <property type="entry name" value="Putative phosphatase, domain 2"/>
    <property type="match status" value="1"/>
</dbReference>
<dbReference type="PANTHER" id="PTHR43434:SF19">
    <property type="entry name" value="PHOSPHONOACETALDEHYDE HYDROLASE"/>
    <property type="match status" value="1"/>
</dbReference>
<organism evidence="1 2">
    <name type="scientific">Algoriphagus aquaeductus</name>
    <dbReference type="NCBI Taxonomy" id="475299"/>
    <lineage>
        <taxon>Bacteria</taxon>
        <taxon>Pseudomonadati</taxon>
        <taxon>Bacteroidota</taxon>
        <taxon>Cytophagia</taxon>
        <taxon>Cytophagales</taxon>
        <taxon>Cyclobacteriaceae</taxon>
        <taxon>Algoriphagus</taxon>
    </lineage>
</organism>
<keyword evidence="2" id="KW-1185">Reference proteome</keyword>
<protein>
    <submittedName>
        <fullName evidence="1">Phosphonatase-like hydrolase</fullName>
    </submittedName>
</protein>
<proteinExistence type="predicted"/>
<accession>A0A326RM47</accession>
<dbReference type="GO" id="GO:0006281">
    <property type="term" value="P:DNA repair"/>
    <property type="evidence" value="ECO:0007669"/>
    <property type="project" value="TreeGrafter"/>
</dbReference>
<dbReference type="InterPro" id="IPR041492">
    <property type="entry name" value="HAD_2"/>
</dbReference>
<gene>
    <name evidence="1" type="ORF">CLV31_116107</name>
</gene>
<dbReference type="SFLD" id="SFLDG01129">
    <property type="entry name" value="C1.5:_HAD__Beta-PGM__Phosphata"/>
    <property type="match status" value="1"/>
</dbReference>
<dbReference type="Pfam" id="PF13419">
    <property type="entry name" value="HAD_2"/>
    <property type="match status" value="1"/>
</dbReference>
<dbReference type="OrthoDB" id="5504491at2"/>
<evidence type="ECO:0000313" key="1">
    <source>
        <dbReference type="EMBL" id="PZV78678.1"/>
    </source>
</evidence>
<dbReference type="SFLD" id="SFLDS00003">
    <property type="entry name" value="Haloacid_Dehalogenase"/>
    <property type="match status" value="1"/>
</dbReference>
<reference evidence="1 2" key="1">
    <citation type="submission" date="2018-06" db="EMBL/GenBank/DDBJ databases">
        <title>Genomic Encyclopedia of Archaeal and Bacterial Type Strains, Phase II (KMG-II): from individual species to whole genera.</title>
        <authorList>
            <person name="Goeker M."/>
        </authorList>
    </citation>
    <scope>NUCLEOTIDE SEQUENCE [LARGE SCALE GENOMIC DNA]</scope>
    <source>
        <strain evidence="1 2">T4</strain>
    </source>
</reference>
<dbReference type="Proteomes" id="UP000248917">
    <property type="component" value="Unassembled WGS sequence"/>
</dbReference>
<dbReference type="Gene3D" id="3.40.50.1000">
    <property type="entry name" value="HAD superfamily/HAD-like"/>
    <property type="match status" value="1"/>
</dbReference>
<dbReference type="InterPro" id="IPR036412">
    <property type="entry name" value="HAD-like_sf"/>
</dbReference>
<keyword evidence="1" id="KW-0378">Hydrolase</keyword>
<dbReference type="GO" id="GO:0005829">
    <property type="term" value="C:cytosol"/>
    <property type="evidence" value="ECO:0007669"/>
    <property type="project" value="TreeGrafter"/>
</dbReference>
<evidence type="ECO:0000313" key="2">
    <source>
        <dbReference type="Proteomes" id="UP000248917"/>
    </source>
</evidence>
<dbReference type="InterPro" id="IPR023214">
    <property type="entry name" value="HAD_sf"/>
</dbReference>
<sequence length="237" mass="26139">MPQIQLAVFDMAGTTIHDENSVAKAFQRALNLHGYPKVTLQEANEKMGYSKPQAIRDLLLIHEQDSDKITDSLIEEIHSAFVQGMLDYYANDPSIRAVADAEEVFEALQNMGIKVALDTGFSRDITDIILKRVGWADGRLVNASAASDEVPMGRPFPHMIQKIMAELGITDPKSVIKIGDTEVDVNEGHNAGCLMSIGITSGVFSEEELIPHRPTHLAKNLREVLQIVEAYELQTKG</sequence>
<dbReference type="EMBL" id="QKTX01000016">
    <property type="protein sequence ID" value="PZV78678.1"/>
    <property type="molecule type" value="Genomic_DNA"/>
</dbReference>